<proteinExistence type="predicted"/>
<feature type="chain" id="PRO_5038961096" evidence="1">
    <location>
        <begin position="18"/>
        <end position="94"/>
    </location>
</feature>
<dbReference type="InterPro" id="IPR047808">
    <property type="entry name" value="CueP-like"/>
</dbReference>
<evidence type="ECO:0000313" key="3">
    <source>
        <dbReference type="Proteomes" id="UP000265816"/>
    </source>
</evidence>
<dbReference type="Pfam" id="PF21172">
    <property type="entry name" value="CueP"/>
    <property type="match status" value="1"/>
</dbReference>
<gene>
    <name evidence="2" type="ORF">D1970_11190</name>
</gene>
<keyword evidence="3" id="KW-1185">Reference proteome</keyword>
<feature type="signal peptide" evidence="1">
    <location>
        <begin position="1"/>
        <end position="17"/>
    </location>
</feature>
<comment type="caution">
    <text evidence="2">The sequence shown here is derived from an EMBL/GenBank/DDBJ whole genome shotgun (WGS) entry which is preliminary data.</text>
</comment>
<name>A0A398B4X9_9BACI</name>
<accession>A0A398B4X9</accession>
<keyword evidence="1" id="KW-0732">Signal</keyword>
<dbReference type="PROSITE" id="PS51257">
    <property type="entry name" value="PROKAR_LIPOPROTEIN"/>
    <property type="match status" value="1"/>
</dbReference>
<dbReference type="OrthoDB" id="73040at2"/>
<evidence type="ECO:0000313" key="2">
    <source>
        <dbReference type="EMBL" id="RID84902.1"/>
    </source>
</evidence>
<dbReference type="EMBL" id="QWVT01000018">
    <property type="protein sequence ID" value="RID84902.1"/>
    <property type="molecule type" value="Genomic_DNA"/>
</dbReference>
<reference evidence="2 3" key="1">
    <citation type="submission" date="2018-08" db="EMBL/GenBank/DDBJ databases">
        <title>Bacillus jemisoniae sp. nov., Bacillus chryseoplanitiae sp. nov., Bacillus resnikiae sp. nov., and Bacillus frankliniae sp. nov., isolated from Viking spacecraft and associated surfaces.</title>
        <authorList>
            <person name="Seuylemezian A."/>
            <person name="Vaishampayan P."/>
        </authorList>
    </citation>
    <scope>NUCLEOTIDE SEQUENCE [LARGE SCALE GENOMIC DNA]</scope>
    <source>
        <strain evidence="2 3">JJ-247</strain>
    </source>
</reference>
<dbReference type="Proteomes" id="UP000265816">
    <property type="component" value="Unassembled WGS sequence"/>
</dbReference>
<dbReference type="Gene3D" id="2.60.40.3700">
    <property type="match status" value="1"/>
</dbReference>
<organism evidence="2 3">
    <name type="scientific">Mesobacillus zeae</name>
    <dbReference type="NCBI Taxonomy" id="1917180"/>
    <lineage>
        <taxon>Bacteria</taxon>
        <taxon>Bacillati</taxon>
        <taxon>Bacillota</taxon>
        <taxon>Bacilli</taxon>
        <taxon>Bacillales</taxon>
        <taxon>Bacillaceae</taxon>
        <taxon>Mesobacillus</taxon>
    </lineage>
</organism>
<dbReference type="AlphaFoldDB" id="A0A398B4X9"/>
<evidence type="ECO:0000256" key="1">
    <source>
        <dbReference type="SAM" id="SignalP"/>
    </source>
</evidence>
<sequence length="94" mass="10155">MKLRGLAVTLLTAVTLAACGGGSTNEDNASKDHDTKNVKELVQDYSSGNKKAESASITSEQLLVKDSDGNKHEYDLPKDEFFVSIAPYVNETHP</sequence>
<protein>
    <submittedName>
        <fullName evidence="2">Uncharacterized protein</fullName>
    </submittedName>
</protein>